<sequence length="99" mass="11613">MANNFIVPTFTEQTIPESLFYLTYEIISQQGQFTCPFNGLTQKVAKLTYDILEPTAIPNYDLNFAIYERIEEPKLEYIKWLRNELMNGDAEGPQQQERE</sequence>
<reference evidence="1 2" key="1">
    <citation type="submission" date="2019-07" db="EMBL/GenBank/DDBJ databases">
        <authorList>
            <person name="Jastrzebski P J."/>
            <person name="Paukszto L."/>
            <person name="Jastrzebski P J."/>
        </authorList>
    </citation>
    <scope>NUCLEOTIDE SEQUENCE [LARGE SCALE GENOMIC DNA]</scope>
    <source>
        <strain evidence="1 2">WMS-il1</strain>
    </source>
</reference>
<organism evidence="1 2">
    <name type="scientific">Hymenolepis diminuta</name>
    <name type="common">Rat tapeworm</name>
    <dbReference type="NCBI Taxonomy" id="6216"/>
    <lineage>
        <taxon>Eukaryota</taxon>
        <taxon>Metazoa</taxon>
        <taxon>Spiralia</taxon>
        <taxon>Lophotrochozoa</taxon>
        <taxon>Platyhelminthes</taxon>
        <taxon>Cestoda</taxon>
        <taxon>Eucestoda</taxon>
        <taxon>Cyclophyllidea</taxon>
        <taxon>Hymenolepididae</taxon>
        <taxon>Hymenolepis</taxon>
    </lineage>
</organism>
<dbReference type="Proteomes" id="UP000321570">
    <property type="component" value="Unassembled WGS sequence"/>
</dbReference>
<keyword evidence="2" id="KW-1185">Reference proteome</keyword>
<dbReference type="EMBL" id="CABIJS010000222">
    <property type="protein sequence ID" value="VUZ47083.1"/>
    <property type="molecule type" value="Genomic_DNA"/>
</dbReference>
<proteinExistence type="predicted"/>
<dbReference type="AlphaFoldDB" id="A0A564YKE7"/>
<gene>
    <name evidence="1" type="ORF">WMSIL1_LOCUS6819</name>
</gene>
<accession>A0A564YKE7</accession>
<name>A0A564YKE7_HYMDI</name>
<protein>
    <submittedName>
        <fullName evidence="1">Uncharacterized protein</fullName>
    </submittedName>
</protein>
<evidence type="ECO:0000313" key="1">
    <source>
        <dbReference type="EMBL" id="VUZ47083.1"/>
    </source>
</evidence>
<evidence type="ECO:0000313" key="2">
    <source>
        <dbReference type="Proteomes" id="UP000321570"/>
    </source>
</evidence>